<evidence type="ECO:0000313" key="1">
    <source>
        <dbReference type="EMBL" id="SDG99652.1"/>
    </source>
</evidence>
<dbReference type="Proteomes" id="UP000199009">
    <property type="component" value="Chromosome I"/>
</dbReference>
<dbReference type="InterPro" id="IPR045423">
    <property type="entry name" value="DUF6510"/>
</dbReference>
<reference evidence="1 2" key="1">
    <citation type="submission" date="2016-10" db="EMBL/GenBank/DDBJ databases">
        <authorList>
            <person name="de Groot N.N."/>
        </authorList>
    </citation>
    <scope>NUCLEOTIDE SEQUENCE [LARGE SCALE GENOMIC DNA]</scope>
    <source>
        <strain evidence="1 2">DSM 23142</strain>
    </source>
</reference>
<name>A0A1G7YST5_9MICO</name>
<dbReference type="EMBL" id="LT629692">
    <property type="protein sequence ID" value="SDG99652.1"/>
    <property type="molecule type" value="Genomic_DNA"/>
</dbReference>
<organism evidence="1 2">
    <name type="scientific">Microbacterium pygmaeum</name>
    <dbReference type="NCBI Taxonomy" id="370764"/>
    <lineage>
        <taxon>Bacteria</taxon>
        <taxon>Bacillati</taxon>
        <taxon>Actinomycetota</taxon>
        <taxon>Actinomycetes</taxon>
        <taxon>Micrococcales</taxon>
        <taxon>Microbacteriaceae</taxon>
        <taxon>Microbacterium</taxon>
    </lineage>
</organism>
<proteinExistence type="predicted"/>
<evidence type="ECO:0000313" key="2">
    <source>
        <dbReference type="Proteomes" id="UP000199009"/>
    </source>
</evidence>
<accession>A0A1G7YST5</accession>
<keyword evidence="2" id="KW-1185">Reference proteome</keyword>
<dbReference type="RefSeq" id="WP_231917577.1">
    <property type="nucleotide sequence ID" value="NZ_LT629692.1"/>
</dbReference>
<dbReference type="STRING" id="370764.SAMN04489810_1848"/>
<sequence length="92" mass="9297">MSSGTARLDGNVLAGALSDALGWDPTNSDARCRHCGTHGALALAVVYASGMGMVARCTSCDAVLATVVEGDDGRIWFGMPGISALEVPGASR</sequence>
<dbReference type="AlphaFoldDB" id="A0A1G7YST5"/>
<gene>
    <name evidence="1" type="ORF">SAMN04489810_1848</name>
</gene>
<protein>
    <submittedName>
        <fullName evidence="1">Uncharacterized protein</fullName>
    </submittedName>
</protein>
<dbReference type="Pfam" id="PF20120">
    <property type="entry name" value="DUF6510"/>
    <property type="match status" value="1"/>
</dbReference>